<evidence type="ECO:0000313" key="3">
    <source>
        <dbReference type="Proteomes" id="UP001165293"/>
    </source>
</evidence>
<dbReference type="Proteomes" id="UP001165293">
    <property type="component" value="Unassembled WGS sequence"/>
</dbReference>
<organism evidence="2 3">
    <name type="scientific">Noviluteimonas lactosilytica</name>
    <dbReference type="NCBI Taxonomy" id="2888523"/>
    <lineage>
        <taxon>Bacteria</taxon>
        <taxon>Pseudomonadati</taxon>
        <taxon>Pseudomonadota</taxon>
        <taxon>Gammaproteobacteria</taxon>
        <taxon>Lysobacterales</taxon>
        <taxon>Lysobacteraceae</taxon>
        <taxon>Noviluteimonas</taxon>
    </lineage>
</organism>
<evidence type="ECO:0000256" key="1">
    <source>
        <dbReference type="SAM" id="MobiDB-lite"/>
    </source>
</evidence>
<gene>
    <name evidence="2" type="ORF">LK996_15590</name>
</gene>
<comment type="caution">
    <text evidence="2">The sequence shown here is derived from an EMBL/GenBank/DDBJ whole genome shotgun (WGS) entry which is preliminary data.</text>
</comment>
<dbReference type="EMBL" id="JAJGAK010000005">
    <property type="protein sequence ID" value="MCC8364494.1"/>
    <property type="molecule type" value="Genomic_DNA"/>
</dbReference>
<sequence>MTPDTLAARAAAAHDPSTDEITRYLPDGDRTAAQLSELARDATPDRCDLMLVQLEGARQIVSMLRASLIRGECGDGSE</sequence>
<proteinExistence type="predicted"/>
<dbReference type="RefSeq" id="WP_230528296.1">
    <property type="nucleotide sequence ID" value="NZ_JAJGAK010000005.1"/>
</dbReference>
<accession>A0ABS8JLY2</accession>
<evidence type="ECO:0000313" key="2">
    <source>
        <dbReference type="EMBL" id="MCC8364494.1"/>
    </source>
</evidence>
<reference evidence="2" key="1">
    <citation type="submission" date="2021-10" db="EMBL/GenBank/DDBJ databases">
        <authorList>
            <person name="Lyu M."/>
            <person name="Wang X."/>
            <person name="Meng X."/>
            <person name="Xu K."/>
        </authorList>
    </citation>
    <scope>NUCLEOTIDE SEQUENCE</scope>
    <source>
        <strain evidence="2">A6</strain>
    </source>
</reference>
<name>A0ABS8JLY2_9GAMM</name>
<protein>
    <submittedName>
        <fullName evidence="2">Uncharacterized protein</fullName>
    </submittedName>
</protein>
<keyword evidence="3" id="KW-1185">Reference proteome</keyword>
<feature type="region of interest" description="Disordered" evidence="1">
    <location>
        <begin position="1"/>
        <end position="24"/>
    </location>
</feature>